<evidence type="ECO:0000313" key="1">
    <source>
        <dbReference type="EMBL" id="KAL3317141.1"/>
    </source>
</evidence>
<keyword evidence="2" id="KW-1185">Reference proteome</keyword>
<name>A0ABD2QEH7_9PLAT</name>
<comment type="caution">
    <text evidence="1">The sequence shown here is derived from an EMBL/GenBank/DDBJ whole genome shotgun (WGS) entry which is preliminary data.</text>
</comment>
<dbReference type="AlphaFoldDB" id="A0ABD2QEH7"/>
<dbReference type="Proteomes" id="UP001626550">
    <property type="component" value="Unassembled WGS sequence"/>
</dbReference>
<dbReference type="EMBL" id="JBJKFK010000423">
    <property type="protein sequence ID" value="KAL3317141.1"/>
    <property type="molecule type" value="Genomic_DNA"/>
</dbReference>
<organism evidence="1 2">
    <name type="scientific">Cichlidogyrus casuarinus</name>
    <dbReference type="NCBI Taxonomy" id="1844966"/>
    <lineage>
        <taxon>Eukaryota</taxon>
        <taxon>Metazoa</taxon>
        <taxon>Spiralia</taxon>
        <taxon>Lophotrochozoa</taxon>
        <taxon>Platyhelminthes</taxon>
        <taxon>Monogenea</taxon>
        <taxon>Monopisthocotylea</taxon>
        <taxon>Dactylogyridea</taxon>
        <taxon>Ancyrocephalidae</taxon>
        <taxon>Cichlidogyrus</taxon>
    </lineage>
</organism>
<sequence>MDQKQISLHPIINNIVDRLLHLPADEIIKNSSIICKSYEKARVFHFPLVYLSATDRQVLNSFHNDNLVIASLSLKCLQSLIKAFKSKILSEYLYSVVSPIYG</sequence>
<proteinExistence type="predicted"/>
<gene>
    <name evidence="1" type="ORF">Ciccas_004212</name>
</gene>
<protein>
    <submittedName>
        <fullName evidence="1">Uncharacterized protein</fullName>
    </submittedName>
</protein>
<evidence type="ECO:0000313" key="2">
    <source>
        <dbReference type="Proteomes" id="UP001626550"/>
    </source>
</evidence>
<reference evidence="1 2" key="1">
    <citation type="submission" date="2024-11" db="EMBL/GenBank/DDBJ databases">
        <title>Adaptive evolution of stress response genes in parasites aligns with host niche diversity.</title>
        <authorList>
            <person name="Hahn C."/>
            <person name="Resl P."/>
        </authorList>
    </citation>
    <scope>NUCLEOTIDE SEQUENCE [LARGE SCALE GENOMIC DNA]</scope>
    <source>
        <strain evidence="1">EGGRZ-B1_66</strain>
        <tissue evidence="1">Body</tissue>
    </source>
</reference>
<accession>A0ABD2QEH7</accession>